<dbReference type="PANTHER" id="PTHR45810:SF1">
    <property type="entry name" value="HISTONE H3-LIKE CENTROMERIC PROTEIN A"/>
    <property type="match status" value="1"/>
</dbReference>
<dbReference type="AlphaFoldDB" id="A0A9D4PW71"/>
<feature type="region of interest" description="Disordered" evidence="2">
    <location>
        <begin position="236"/>
        <end position="256"/>
    </location>
</feature>
<sequence>MASRRPPDNQTSRSSTSFGQPKKAQWYTLAQWAANRSSATTEASLSSTILKTSAEDSDVTRSVPSEPESSRRQISQTRRPSKGDDTSSSLRRRESAEVNQRREESSSSVTPPPKTPRHEHGQAPEPPPPSPATPTGDPRGPVVQGSFWSRPYLRGEHSTRPLGRVSSPASMGGQSFRTRDDSSRHSGPMDSPGPSGRQSFQAAPYLQPLDKSASTSTGRIDNGTEAEPAAYVGGTSEQLGQASASRPSDQLAPQQGAIKKARIPVVNRVLREIKRLQAGTRNLIPRRAFAKVVREMMQRHGGRDLNMQSLALEALQEASETVLLHVLGGSNIMARNARRVTIMPRDMASLLLVIRNYGNLQLSVS</sequence>
<dbReference type="InterPro" id="IPR009072">
    <property type="entry name" value="Histone-fold"/>
</dbReference>
<dbReference type="EMBL" id="JABSTV010001250">
    <property type="protein sequence ID" value="KAH7956788.1"/>
    <property type="molecule type" value="Genomic_DNA"/>
</dbReference>
<feature type="compositionally biased region" description="Basic and acidic residues" evidence="2">
    <location>
        <begin position="81"/>
        <end position="105"/>
    </location>
</feature>
<evidence type="ECO:0000259" key="3">
    <source>
        <dbReference type="Pfam" id="PF00125"/>
    </source>
</evidence>
<proteinExistence type="inferred from homology"/>
<keyword evidence="5" id="KW-1185">Reference proteome</keyword>
<dbReference type="GO" id="GO:0000786">
    <property type="term" value="C:nucleosome"/>
    <property type="evidence" value="ECO:0007669"/>
    <property type="project" value="InterPro"/>
</dbReference>
<reference evidence="4" key="1">
    <citation type="journal article" date="2020" name="Cell">
        <title>Large-Scale Comparative Analyses of Tick Genomes Elucidate Their Genetic Diversity and Vector Capacities.</title>
        <authorList>
            <consortium name="Tick Genome and Microbiome Consortium (TIGMIC)"/>
            <person name="Jia N."/>
            <person name="Wang J."/>
            <person name="Shi W."/>
            <person name="Du L."/>
            <person name="Sun Y."/>
            <person name="Zhan W."/>
            <person name="Jiang J.F."/>
            <person name="Wang Q."/>
            <person name="Zhang B."/>
            <person name="Ji P."/>
            <person name="Bell-Sakyi L."/>
            <person name="Cui X.M."/>
            <person name="Yuan T.T."/>
            <person name="Jiang B.G."/>
            <person name="Yang W.F."/>
            <person name="Lam T.T."/>
            <person name="Chang Q.C."/>
            <person name="Ding S.J."/>
            <person name="Wang X.J."/>
            <person name="Zhu J.G."/>
            <person name="Ruan X.D."/>
            <person name="Zhao L."/>
            <person name="Wei J.T."/>
            <person name="Ye R.Z."/>
            <person name="Que T.C."/>
            <person name="Du C.H."/>
            <person name="Zhou Y.H."/>
            <person name="Cheng J.X."/>
            <person name="Dai P.F."/>
            <person name="Guo W.B."/>
            <person name="Han X.H."/>
            <person name="Huang E.J."/>
            <person name="Li L.F."/>
            <person name="Wei W."/>
            <person name="Gao Y.C."/>
            <person name="Liu J.Z."/>
            <person name="Shao H.Z."/>
            <person name="Wang X."/>
            <person name="Wang C.C."/>
            <person name="Yang T.C."/>
            <person name="Huo Q.B."/>
            <person name="Li W."/>
            <person name="Chen H.Y."/>
            <person name="Chen S.E."/>
            <person name="Zhou L.G."/>
            <person name="Ni X.B."/>
            <person name="Tian J.H."/>
            <person name="Sheng Y."/>
            <person name="Liu T."/>
            <person name="Pan Y.S."/>
            <person name="Xia L.Y."/>
            <person name="Li J."/>
            <person name="Zhao F."/>
            <person name="Cao W.C."/>
        </authorList>
    </citation>
    <scope>NUCLEOTIDE SEQUENCE</scope>
    <source>
        <strain evidence="4">Rsan-2018</strain>
    </source>
</reference>
<dbReference type="SUPFAM" id="SSF47113">
    <property type="entry name" value="Histone-fold"/>
    <property type="match status" value="1"/>
</dbReference>
<feature type="compositionally biased region" description="Polar residues" evidence="2">
    <location>
        <begin position="236"/>
        <end position="253"/>
    </location>
</feature>
<dbReference type="VEuPathDB" id="VectorBase:RSAN_032457"/>
<organism evidence="4 5">
    <name type="scientific">Rhipicephalus sanguineus</name>
    <name type="common">Brown dog tick</name>
    <name type="synonym">Ixodes sanguineus</name>
    <dbReference type="NCBI Taxonomy" id="34632"/>
    <lineage>
        <taxon>Eukaryota</taxon>
        <taxon>Metazoa</taxon>
        <taxon>Ecdysozoa</taxon>
        <taxon>Arthropoda</taxon>
        <taxon>Chelicerata</taxon>
        <taxon>Arachnida</taxon>
        <taxon>Acari</taxon>
        <taxon>Parasitiformes</taxon>
        <taxon>Ixodida</taxon>
        <taxon>Ixodoidea</taxon>
        <taxon>Ixodidae</taxon>
        <taxon>Rhipicephalinae</taxon>
        <taxon>Rhipicephalus</taxon>
        <taxon>Rhipicephalus</taxon>
    </lineage>
</organism>
<name>A0A9D4PW71_RHISA</name>
<dbReference type="Pfam" id="PF00125">
    <property type="entry name" value="Histone"/>
    <property type="match status" value="1"/>
</dbReference>
<evidence type="ECO:0000256" key="1">
    <source>
        <dbReference type="ARBA" id="ARBA00010343"/>
    </source>
</evidence>
<comment type="similarity">
    <text evidence="1">Belongs to the histone H3 family.</text>
</comment>
<accession>A0A9D4PW71</accession>
<dbReference type="GO" id="GO:0003677">
    <property type="term" value="F:DNA binding"/>
    <property type="evidence" value="ECO:0007669"/>
    <property type="project" value="InterPro"/>
</dbReference>
<dbReference type="GO" id="GO:0030527">
    <property type="term" value="F:structural constituent of chromatin"/>
    <property type="evidence" value="ECO:0007669"/>
    <property type="project" value="InterPro"/>
</dbReference>
<dbReference type="Gene3D" id="1.10.20.10">
    <property type="entry name" value="Histone, subunit A"/>
    <property type="match status" value="1"/>
</dbReference>
<gene>
    <name evidence="4" type="ORF">HPB52_012761</name>
</gene>
<dbReference type="PANTHER" id="PTHR45810">
    <property type="entry name" value="HISTONE H3.2"/>
    <property type="match status" value="1"/>
</dbReference>
<feature type="region of interest" description="Disordered" evidence="2">
    <location>
        <begin position="1"/>
        <end position="200"/>
    </location>
</feature>
<dbReference type="InterPro" id="IPR007125">
    <property type="entry name" value="H2A/H2B/H3"/>
</dbReference>
<feature type="domain" description="Core Histone H2A/H2B/H3" evidence="3">
    <location>
        <begin position="269"/>
        <end position="348"/>
    </location>
</feature>
<feature type="compositionally biased region" description="Polar residues" evidence="2">
    <location>
        <begin position="167"/>
        <end position="176"/>
    </location>
</feature>
<feature type="compositionally biased region" description="Low complexity" evidence="2">
    <location>
        <begin position="37"/>
        <end position="48"/>
    </location>
</feature>
<dbReference type="SMART" id="SM00428">
    <property type="entry name" value="H3"/>
    <property type="match status" value="1"/>
</dbReference>
<feature type="compositionally biased region" description="Polar residues" evidence="2">
    <location>
        <begin position="8"/>
        <end position="19"/>
    </location>
</feature>
<dbReference type="InterPro" id="IPR000164">
    <property type="entry name" value="Histone_H3/CENP-A"/>
</dbReference>
<evidence type="ECO:0000256" key="2">
    <source>
        <dbReference type="SAM" id="MobiDB-lite"/>
    </source>
</evidence>
<dbReference type="GO" id="GO:0046982">
    <property type="term" value="F:protein heterodimerization activity"/>
    <property type="evidence" value="ECO:0007669"/>
    <property type="project" value="InterPro"/>
</dbReference>
<evidence type="ECO:0000313" key="4">
    <source>
        <dbReference type="EMBL" id="KAH7956788.1"/>
    </source>
</evidence>
<protein>
    <recommendedName>
        <fullName evidence="3">Core Histone H2A/H2B/H3 domain-containing protein</fullName>
    </recommendedName>
</protein>
<reference evidence="4" key="2">
    <citation type="submission" date="2021-09" db="EMBL/GenBank/DDBJ databases">
        <authorList>
            <person name="Jia N."/>
            <person name="Wang J."/>
            <person name="Shi W."/>
            <person name="Du L."/>
            <person name="Sun Y."/>
            <person name="Zhan W."/>
            <person name="Jiang J."/>
            <person name="Wang Q."/>
            <person name="Zhang B."/>
            <person name="Ji P."/>
            <person name="Sakyi L.B."/>
            <person name="Cui X."/>
            <person name="Yuan T."/>
            <person name="Jiang B."/>
            <person name="Yang W."/>
            <person name="Lam T.T.-Y."/>
            <person name="Chang Q."/>
            <person name="Ding S."/>
            <person name="Wang X."/>
            <person name="Zhu J."/>
            <person name="Ruan X."/>
            <person name="Zhao L."/>
            <person name="Wei J."/>
            <person name="Que T."/>
            <person name="Du C."/>
            <person name="Cheng J."/>
            <person name="Dai P."/>
            <person name="Han X."/>
            <person name="Huang E."/>
            <person name="Gao Y."/>
            <person name="Liu J."/>
            <person name="Shao H."/>
            <person name="Ye R."/>
            <person name="Li L."/>
            <person name="Wei W."/>
            <person name="Wang X."/>
            <person name="Wang C."/>
            <person name="Huo Q."/>
            <person name="Li W."/>
            <person name="Guo W."/>
            <person name="Chen H."/>
            <person name="Chen S."/>
            <person name="Zhou L."/>
            <person name="Zhou L."/>
            <person name="Ni X."/>
            <person name="Tian J."/>
            <person name="Zhou Y."/>
            <person name="Sheng Y."/>
            <person name="Liu T."/>
            <person name="Pan Y."/>
            <person name="Xia L."/>
            <person name="Li J."/>
            <person name="Zhao F."/>
            <person name="Cao W."/>
        </authorList>
    </citation>
    <scope>NUCLEOTIDE SEQUENCE</scope>
    <source>
        <strain evidence="4">Rsan-2018</strain>
        <tissue evidence="4">Larvae</tissue>
    </source>
</reference>
<dbReference type="Proteomes" id="UP000821837">
    <property type="component" value="Unassembled WGS sequence"/>
</dbReference>
<evidence type="ECO:0000313" key="5">
    <source>
        <dbReference type="Proteomes" id="UP000821837"/>
    </source>
</evidence>
<comment type="caution">
    <text evidence="4">The sequence shown here is derived from an EMBL/GenBank/DDBJ whole genome shotgun (WGS) entry which is preliminary data.</text>
</comment>